<evidence type="ECO:0000313" key="5">
    <source>
        <dbReference type="Proteomes" id="UP000463051"/>
    </source>
</evidence>
<sequence>MKLMYQEPADKWNEALPLGNGRLGAMLFGGIESELLQLNEDTLWSGEPKDGTNPNTLKVLPEIRRLIDEGKYAEVDALCKKAMGPYTQSYMPLGDLSIHFYHGGLATNYERQLDLETATTSVTYRIGGITYRRTCFVSNPDQVLIMRLEADHPGMLNFTAKLRSPLRHQTSTEVERFVMKGRAPIHVDPNYYRTDQPVVYGEGGTRFDGRVGVKIQDGCSYTDYDGLHVESATSAILIFSAATSFNGYNRNPATEGLEPAGIAEELLAAALKKSYTELWGRHISDYTALFNRVQLDLGPAEFVAELPLPTDVRVQKFGVKDSKLVELLFQFGRYLLISSSQPGTQASNLQGIWNKETRPPWSSNYTLNINTEMNYWLAETCNLSECHKPLLDFIANLAQSGARTAEVNYGTRGWVAHHNSDIWCHSAPVGDYGNGDPVWASWPMASPWLCQHLWEHYQFSGDLLYLREEAYPIMKEAALFCLDWLQEESDGSLMSSPSISPEHKFVTPNGELSGISKGTAMDQALIWELFTNCIAAGEVLHTEDEFREELAAARARLFPLKIGKYGQLQEWSEDFEDQDVQHRHVSHLYGVYPGNQLTAEETPALFAAARQSLERRTDIGTGWSLAWKINLWARFGDGNRAHQLIGKVFNLVHTDKGSVTGGGVYPNLFGAHPPFQIDGNFGFTAGVAEMLLQSHTGILHLLPALPDVWEAGTVKGLCARGGFEVEITWNNNQLTYARICSNQGVDCQVVSAIPLIVEMAGGVLDAKYSNNGTIHFKTVIGETYTLIPL</sequence>
<dbReference type="PANTHER" id="PTHR31084:SF0">
    <property type="entry name" value="ALPHA-L-FUCOSIDASE 2"/>
    <property type="match status" value="1"/>
</dbReference>
<dbReference type="InterPro" id="IPR027414">
    <property type="entry name" value="GH95_N_dom"/>
</dbReference>
<dbReference type="SUPFAM" id="SSF48208">
    <property type="entry name" value="Six-hairpin glycosidases"/>
    <property type="match status" value="1"/>
</dbReference>
<accession>A0A7X2L395</accession>
<dbReference type="PANTHER" id="PTHR31084">
    <property type="entry name" value="ALPHA-L-FUCOSIDASE 2"/>
    <property type="match status" value="1"/>
</dbReference>
<dbReference type="PIRSF" id="PIRSF007663">
    <property type="entry name" value="UCP007663"/>
    <property type="match status" value="1"/>
</dbReference>
<keyword evidence="4" id="KW-0378">Hydrolase</keyword>
<dbReference type="RefSeq" id="WP_154120538.1">
    <property type="nucleotide sequence ID" value="NZ_WJXB01000007.1"/>
</dbReference>
<feature type="domain" description="Glycosyl hydrolase family 95 N-terminal" evidence="1">
    <location>
        <begin position="3"/>
        <end position="247"/>
    </location>
</feature>
<dbReference type="AlphaFoldDB" id="A0A7X2L395"/>
<dbReference type="InterPro" id="IPR016518">
    <property type="entry name" value="Alpha-L-fucosidase"/>
</dbReference>
<reference evidence="4 5" key="1">
    <citation type="submission" date="2019-11" db="EMBL/GenBank/DDBJ databases">
        <title>Paenibacillus monticola sp. nov., a novel PGPR strain isolated from mountain sample in China.</title>
        <authorList>
            <person name="Zhao Q."/>
            <person name="Li H.-P."/>
            <person name="Zhang J.-L."/>
        </authorList>
    </citation>
    <scope>NUCLEOTIDE SEQUENCE [LARGE SCALE GENOMIC DNA]</scope>
    <source>
        <strain evidence="4 5">LC-T2</strain>
    </source>
</reference>
<dbReference type="InterPro" id="IPR013780">
    <property type="entry name" value="Glyco_hydro_b"/>
</dbReference>
<comment type="caution">
    <text evidence="4">The sequence shown here is derived from an EMBL/GenBank/DDBJ whole genome shotgun (WGS) entry which is preliminary data.</text>
</comment>
<dbReference type="Gene3D" id="2.70.98.50">
    <property type="entry name" value="putative glycoside hydrolase family protein from bacillus halodurans"/>
    <property type="match status" value="1"/>
</dbReference>
<dbReference type="EMBL" id="WJXB01000007">
    <property type="protein sequence ID" value="MRN55028.1"/>
    <property type="molecule type" value="Genomic_DNA"/>
</dbReference>
<evidence type="ECO:0000313" key="4">
    <source>
        <dbReference type="EMBL" id="MRN55028.1"/>
    </source>
</evidence>
<evidence type="ECO:0000259" key="2">
    <source>
        <dbReference type="Pfam" id="PF21307"/>
    </source>
</evidence>
<dbReference type="GO" id="GO:0005975">
    <property type="term" value="P:carbohydrate metabolic process"/>
    <property type="evidence" value="ECO:0007669"/>
    <property type="project" value="InterPro"/>
</dbReference>
<dbReference type="Gene3D" id="2.60.40.1180">
    <property type="entry name" value="Golgi alpha-mannosidase II"/>
    <property type="match status" value="1"/>
</dbReference>
<dbReference type="InterPro" id="IPR008928">
    <property type="entry name" value="6-hairpin_glycosidase_sf"/>
</dbReference>
<dbReference type="GO" id="GO:0004560">
    <property type="term" value="F:alpha-L-fucosidase activity"/>
    <property type="evidence" value="ECO:0007669"/>
    <property type="project" value="InterPro"/>
</dbReference>
<protein>
    <submittedName>
        <fullName evidence="4">Glycoside hydrolase family 95 protein</fullName>
    </submittedName>
</protein>
<evidence type="ECO:0000259" key="1">
    <source>
        <dbReference type="Pfam" id="PF14498"/>
    </source>
</evidence>
<name>A0A7X2L395_9BACL</name>
<keyword evidence="5" id="KW-1185">Reference proteome</keyword>
<organism evidence="4 5">
    <name type="scientific">Paenibacillus monticola</name>
    <dbReference type="NCBI Taxonomy" id="2666075"/>
    <lineage>
        <taxon>Bacteria</taxon>
        <taxon>Bacillati</taxon>
        <taxon>Bacillota</taxon>
        <taxon>Bacilli</taxon>
        <taxon>Bacillales</taxon>
        <taxon>Paenibacillaceae</taxon>
        <taxon>Paenibacillus</taxon>
    </lineage>
</organism>
<dbReference type="FunFam" id="1.50.10.10:FF:000028">
    <property type="entry name" value="Alpha-L-fucosidase 2"/>
    <property type="match status" value="1"/>
</dbReference>
<gene>
    <name evidence="4" type="ORF">GJB61_18790</name>
</gene>
<feature type="domain" description="Alpha fucosidase A-like C-terminal" evidence="2">
    <location>
        <begin position="693"/>
        <end position="786"/>
    </location>
</feature>
<evidence type="ECO:0000259" key="3">
    <source>
        <dbReference type="Pfam" id="PF22124"/>
    </source>
</evidence>
<dbReference type="InterPro" id="IPR049053">
    <property type="entry name" value="AFCA-like_C"/>
</dbReference>
<dbReference type="Pfam" id="PF14498">
    <property type="entry name" value="Glyco_hyd_65N_2"/>
    <property type="match status" value="1"/>
</dbReference>
<feature type="domain" description="Glycosyl hydrolase family 95 catalytic" evidence="3">
    <location>
        <begin position="274"/>
        <end position="691"/>
    </location>
</feature>
<dbReference type="Pfam" id="PF22124">
    <property type="entry name" value="Glyco_hydro_95_cat"/>
    <property type="match status" value="1"/>
</dbReference>
<dbReference type="Proteomes" id="UP000463051">
    <property type="component" value="Unassembled WGS sequence"/>
</dbReference>
<proteinExistence type="predicted"/>
<dbReference type="Pfam" id="PF21307">
    <property type="entry name" value="Glyco_hydro_95_C"/>
    <property type="match status" value="1"/>
</dbReference>
<dbReference type="InterPro" id="IPR054363">
    <property type="entry name" value="GH95_cat"/>
</dbReference>